<keyword evidence="1" id="KW-1133">Transmembrane helix</keyword>
<evidence type="ECO:0000313" key="2">
    <source>
        <dbReference type="EMBL" id="CAD7603232.1"/>
    </source>
</evidence>
<reference evidence="2" key="1">
    <citation type="submission" date="2020-11" db="EMBL/GenBank/DDBJ databases">
        <authorList>
            <person name="Tran Van P."/>
        </authorList>
    </citation>
    <scope>NUCLEOTIDE SEQUENCE</scope>
</reference>
<gene>
    <name evidence="2" type="ORF">TGEB3V08_LOCUS8679</name>
</gene>
<dbReference type="AlphaFoldDB" id="A0A7R9K5B1"/>
<keyword evidence="1" id="KW-0812">Transmembrane</keyword>
<sequence length="305" mass="34230">MLSLWKRDRKTGERQRMLNFCVNMTPREHTARLYSIPVLCGVHVKVEKYKSPSGPVKCKNCFRFGHVQKDSHLNPRISILGLTWLPDVQVITDSGACTGLQGTRREFEWPKPEVLGECCVTESGRDSSTKATGIIFRQAEVPAETTPPELDQRGSSLPVENLTNTALLLIPTFAPRSILFSQDEVAKLKDCIETLKGIPELEPWDFSSSLLRKVQEFPSSNHGYLVRRGLDYPVISLPPLQHMEATDIQLVNSSGPVRLITIYLPPYHRNSIPIIISIYSIGDSIIVSIFVVRILCIKNPISIII</sequence>
<dbReference type="EMBL" id="OE843479">
    <property type="protein sequence ID" value="CAD7603232.1"/>
    <property type="molecule type" value="Genomic_DNA"/>
</dbReference>
<feature type="transmembrane region" description="Helical" evidence="1">
    <location>
        <begin position="274"/>
        <end position="296"/>
    </location>
</feature>
<evidence type="ECO:0000256" key="1">
    <source>
        <dbReference type="SAM" id="Phobius"/>
    </source>
</evidence>
<proteinExistence type="predicted"/>
<name>A0A7R9K5B1_TIMGE</name>
<protein>
    <submittedName>
        <fullName evidence="2">Uncharacterized protein</fullName>
    </submittedName>
</protein>
<accession>A0A7R9K5B1</accession>
<organism evidence="2">
    <name type="scientific">Timema genevievae</name>
    <name type="common">Walking stick</name>
    <dbReference type="NCBI Taxonomy" id="629358"/>
    <lineage>
        <taxon>Eukaryota</taxon>
        <taxon>Metazoa</taxon>
        <taxon>Ecdysozoa</taxon>
        <taxon>Arthropoda</taxon>
        <taxon>Hexapoda</taxon>
        <taxon>Insecta</taxon>
        <taxon>Pterygota</taxon>
        <taxon>Neoptera</taxon>
        <taxon>Polyneoptera</taxon>
        <taxon>Phasmatodea</taxon>
        <taxon>Timematodea</taxon>
        <taxon>Timematoidea</taxon>
        <taxon>Timematidae</taxon>
        <taxon>Timema</taxon>
    </lineage>
</organism>
<keyword evidence="1" id="KW-0472">Membrane</keyword>